<reference evidence="7" key="1">
    <citation type="journal article" date="2020" name="MBio">
        <title>Horizontal gene transfer to a defensive symbiont with a reduced genome amongst a multipartite beetle microbiome.</title>
        <authorList>
            <person name="Waterworth S.C."/>
            <person name="Florez L.V."/>
            <person name="Rees E.R."/>
            <person name="Hertweck C."/>
            <person name="Kaltenpoth M."/>
            <person name="Kwan J.C."/>
        </authorList>
    </citation>
    <scope>NUCLEOTIDE SEQUENCE [LARGE SCALE GENOMIC DNA]</scope>
</reference>
<dbReference type="InterPro" id="IPR000792">
    <property type="entry name" value="Tscrpt_reg_LuxR_C"/>
</dbReference>
<dbReference type="Gene3D" id="3.40.50.2300">
    <property type="match status" value="1"/>
</dbReference>
<dbReference type="GO" id="GO:0000160">
    <property type="term" value="P:phosphorelay signal transduction system"/>
    <property type="evidence" value="ECO:0007669"/>
    <property type="project" value="InterPro"/>
</dbReference>
<feature type="modified residue" description="4-aspartylphosphate" evidence="3">
    <location>
        <position position="60"/>
    </location>
</feature>
<evidence type="ECO:0000256" key="3">
    <source>
        <dbReference type="PROSITE-ProRule" id="PRU00169"/>
    </source>
</evidence>
<dbReference type="Pfam" id="PF00072">
    <property type="entry name" value="Response_reg"/>
    <property type="match status" value="1"/>
</dbReference>
<dbReference type="InterPro" id="IPR001789">
    <property type="entry name" value="Sig_transdc_resp-reg_receiver"/>
</dbReference>
<organism evidence="6 7">
    <name type="scientific">Herbaspirillum frisingense</name>
    <dbReference type="NCBI Taxonomy" id="92645"/>
    <lineage>
        <taxon>Bacteria</taxon>
        <taxon>Pseudomonadati</taxon>
        <taxon>Pseudomonadota</taxon>
        <taxon>Betaproteobacteria</taxon>
        <taxon>Burkholderiales</taxon>
        <taxon>Oxalobacteraceae</taxon>
        <taxon>Herbaspirillum</taxon>
    </lineage>
</organism>
<dbReference type="CDD" id="cd06170">
    <property type="entry name" value="LuxR_C_like"/>
    <property type="match status" value="1"/>
</dbReference>
<evidence type="ECO:0000259" key="4">
    <source>
        <dbReference type="PROSITE" id="PS50043"/>
    </source>
</evidence>
<gene>
    <name evidence="6" type="primary">uvrY_2</name>
    <name evidence="6" type="ORF">GAK35_03974</name>
</gene>
<keyword evidence="2" id="KW-0238">DNA-binding</keyword>
<dbReference type="PROSITE" id="PS50043">
    <property type="entry name" value="HTH_LUXR_2"/>
    <property type="match status" value="1"/>
</dbReference>
<evidence type="ECO:0000259" key="5">
    <source>
        <dbReference type="PROSITE" id="PS50110"/>
    </source>
</evidence>
<dbReference type="PROSITE" id="PS50110">
    <property type="entry name" value="RESPONSE_REGULATORY"/>
    <property type="match status" value="1"/>
</dbReference>
<dbReference type="GO" id="GO:0003677">
    <property type="term" value="F:DNA binding"/>
    <property type="evidence" value="ECO:0007669"/>
    <property type="project" value="UniProtKB-KW"/>
</dbReference>
<dbReference type="GO" id="GO:0006355">
    <property type="term" value="P:regulation of DNA-templated transcription"/>
    <property type="evidence" value="ECO:0007669"/>
    <property type="project" value="InterPro"/>
</dbReference>
<evidence type="ECO:0000313" key="7">
    <source>
        <dbReference type="Proteomes" id="UP000462435"/>
    </source>
</evidence>
<protein>
    <submittedName>
        <fullName evidence="6">Response regulator UvrY</fullName>
    </submittedName>
</protein>
<proteinExistence type="predicted"/>
<dbReference type="EMBL" id="WNDX01000186">
    <property type="protein sequence ID" value="KAF1037153.1"/>
    <property type="molecule type" value="Genomic_DNA"/>
</dbReference>
<evidence type="ECO:0000256" key="1">
    <source>
        <dbReference type="ARBA" id="ARBA00022553"/>
    </source>
</evidence>
<dbReference type="PANTHER" id="PTHR43214">
    <property type="entry name" value="TWO-COMPONENT RESPONSE REGULATOR"/>
    <property type="match status" value="1"/>
</dbReference>
<dbReference type="PRINTS" id="PR00038">
    <property type="entry name" value="HTHLUXR"/>
</dbReference>
<keyword evidence="1 3" id="KW-0597">Phosphoprotein</keyword>
<dbReference type="CDD" id="cd17535">
    <property type="entry name" value="REC_NarL-like"/>
    <property type="match status" value="1"/>
</dbReference>
<dbReference type="SMART" id="SM00448">
    <property type="entry name" value="REC"/>
    <property type="match status" value="1"/>
</dbReference>
<dbReference type="SUPFAM" id="SSF52172">
    <property type="entry name" value="CheY-like"/>
    <property type="match status" value="1"/>
</dbReference>
<dbReference type="SMART" id="SM00421">
    <property type="entry name" value="HTH_LUXR"/>
    <property type="match status" value="1"/>
</dbReference>
<dbReference type="Proteomes" id="UP000462435">
    <property type="component" value="Unassembled WGS sequence"/>
</dbReference>
<dbReference type="InterPro" id="IPR039420">
    <property type="entry name" value="WalR-like"/>
</dbReference>
<name>A0A7V8JSC4_9BURK</name>
<accession>A0A7V8JSC4</accession>
<dbReference type="InterPro" id="IPR011006">
    <property type="entry name" value="CheY-like_superfamily"/>
</dbReference>
<feature type="domain" description="HTH luxR-type" evidence="4">
    <location>
        <begin position="151"/>
        <end position="216"/>
    </location>
</feature>
<evidence type="ECO:0000256" key="2">
    <source>
        <dbReference type="ARBA" id="ARBA00023125"/>
    </source>
</evidence>
<dbReference type="SUPFAM" id="SSF46894">
    <property type="entry name" value="C-terminal effector domain of the bipartite response regulators"/>
    <property type="match status" value="1"/>
</dbReference>
<dbReference type="AlphaFoldDB" id="A0A7V8JSC4"/>
<dbReference type="InterPro" id="IPR016032">
    <property type="entry name" value="Sig_transdc_resp-reg_C-effctor"/>
</dbReference>
<feature type="domain" description="Response regulatory" evidence="5">
    <location>
        <begin position="9"/>
        <end position="125"/>
    </location>
</feature>
<dbReference type="InterPro" id="IPR058245">
    <property type="entry name" value="NreC/VraR/RcsB-like_REC"/>
</dbReference>
<evidence type="ECO:0000313" key="6">
    <source>
        <dbReference type="EMBL" id="KAF1037153.1"/>
    </source>
</evidence>
<dbReference type="Pfam" id="PF00196">
    <property type="entry name" value="GerE"/>
    <property type="match status" value="1"/>
</dbReference>
<dbReference type="PROSITE" id="PS00622">
    <property type="entry name" value="HTH_LUXR_1"/>
    <property type="match status" value="1"/>
</dbReference>
<sequence>MNATTDSIRILLCDDHRIVREGLKQILADTPDIEVAAECASGPEVMHKARVEAIDLVLLDIAIPQQDGLDVLRQIKQEMPRLPVLMLSTYPEKQYAARCYKLGAAGYLNKSADTEQLVAAIRKAAGGGVYVSAQMAETLASELSARASSHERPPHENLSHREYQVFQLITAGRSVKEIADQLELSPNTVSTYRGRILEKTGASNDVGIAMYAVRHQLMPM</sequence>
<comment type="caution">
    <text evidence="6">The sequence shown here is derived from an EMBL/GenBank/DDBJ whole genome shotgun (WGS) entry which is preliminary data.</text>
</comment>